<keyword evidence="2 7" id="KW-0699">rRNA-binding</keyword>
<feature type="domain" description="Small ribosomal subunit protein uS4 N-terminal" evidence="10">
    <location>
        <begin position="1"/>
        <end position="83"/>
    </location>
</feature>
<sequence length="194" mass="22009">MCRRLGMSVCGREKCALKRKPYPPGVHGKSFRRGLSEFGQQLKEKQKVKFLYGLRETQFRNYIDKAVAQRATPSGEAIIRNLEMRLDNVIYRLGLAPTRAGARQMVNHGHIMVNGKRVNIPSYQLKVGDAVNIRLGSLQKGVFMNLAMALKKYAPPGWLELDKTNYTGKVIAYPPADDLIRSYNLSSIVEYYSR</sequence>
<dbReference type="SMART" id="SM01390">
    <property type="entry name" value="Ribosomal_S4"/>
    <property type="match status" value="1"/>
</dbReference>
<evidence type="ECO:0000259" key="9">
    <source>
        <dbReference type="SMART" id="SM00363"/>
    </source>
</evidence>
<dbReference type="PANTHER" id="PTHR11831">
    <property type="entry name" value="30S 40S RIBOSOMAL PROTEIN"/>
    <property type="match status" value="1"/>
</dbReference>
<dbReference type="InterPro" id="IPR005709">
    <property type="entry name" value="Ribosomal_uS4_bac-type"/>
</dbReference>
<comment type="caution">
    <text evidence="11">The sequence shown here is derived from an EMBL/GenBank/DDBJ whole genome shotgun (WGS) entry which is preliminary data.</text>
</comment>
<dbReference type="GO" id="GO:0003735">
    <property type="term" value="F:structural constituent of ribosome"/>
    <property type="evidence" value="ECO:0007669"/>
    <property type="project" value="InterPro"/>
</dbReference>
<dbReference type="Gene3D" id="3.10.290.10">
    <property type="entry name" value="RNA-binding S4 domain"/>
    <property type="match status" value="1"/>
</dbReference>
<keyword evidence="4 7" id="KW-0689">Ribosomal protein</keyword>
<dbReference type="NCBIfam" id="TIGR01017">
    <property type="entry name" value="rpsD_bact"/>
    <property type="match status" value="1"/>
</dbReference>
<dbReference type="CDD" id="cd00165">
    <property type="entry name" value="S4"/>
    <property type="match status" value="1"/>
</dbReference>
<evidence type="ECO:0000256" key="8">
    <source>
        <dbReference type="RuleBase" id="RU003699"/>
    </source>
</evidence>
<gene>
    <name evidence="7" type="primary">rpsD</name>
    <name evidence="11" type="ORF">UW49_C0004G0060</name>
</gene>
<evidence type="ECO:0000256" key="6">
    <source>
        <dbReference type="ARBA" id="ARBA00035254"/>
    </source>
</evidence>
<organism evidence="11 12">
    <name type="scientific">Candidatus Giovannonibacteria bacterium GW2011_GWB1_44_23</name>
    <dbReference type="NCBI Taxonomy" id="1618652"/>
    <lineage>
        <taxon>Bacteria</taxon>
        <taxon>Candidatus Giovannoniibacteriota</taxon>
    </lineage>
</organism>
<comment type="function">
    <text evidence="7">One of the primary rRNA binding proteins, it binds directly to 16S rRNA where it nucleates assembly of the body of the 30S subunit.</text>
</comment>
<feature type="domain" description="RNA-binding S4" evidence="9">
    <location>
        <begin position="84"/>
        <end position="147"/>
    </location>
</feature>
<keyword evidence="3 7" id="KW-0694">RNA-binding</keyword>
<dbReference type="GO" id="GO:0019843">
    <property type="term" value="F:rRNA binding"/>
    <property type="evidence" value="ECO:0007669"/>
    <property type="project" value="UniProtKB-UniRule"/>
</dbReference>
<dbReference type="Proteomes" id="UP000033977">
    <property type="component" value="Unassembled WGS sequence"/>
</dbReference>
<dbReference type="InterPro" id="IPR018079">
    <property type="entry name" value="Ribosomal_uS4_CS"/>
</dbReference>
<name>A0A0G1IDZ4_9BACT</name>
<dbReference type="GO" id="GO:0015935">
    <property type="term" value="C:small ribosomal subunit"/>
    <property type="evidence" value="ECO:0007669"/>
    <property type="project" value="InterPro"/>
</dbReference>
<dbReference type="InterPro" id="IPR022801">
    <property type="entry name" value="Ribosomal_uS4"/>
</dbReference>
<comment type="similarity">
    <text evidence="1 7 8">Belongs to the universal ribosomal protein uS4 family.</text>
</comment>
<dbReference type="NCBIfam" id="NF003717">
    <property type="entry name" value="PRK05327.1"/>
    <property type="match status" value="1"/>
</dbReference>
<dbReference type="SUPFAM" id="SSF55174">
    <property type="entry name" value="Alpha-L RNA-binding motif"/>
    <property type="match status" value="1"/>
</dbReference>
<dbReference type="PROSITE" id="PS00632">
    <property type="entry name" value="RIBOSOMAL_S4"/>
    <property type="match status" value="1"/>
</dbReference>
<evidence type="ECO:0000313" key="12">
    <source>
        <dbReference type="Proteomes" id="UP000033977"/>
    </source>
</evidence>
<keyword evidence="5 7" id="KW-0687">Ribonucleoprotein</keyword>
<dbReference type="EMBL" id="LCIN01000004">
    <property type="protein sequence ID" value="KKT57445.1"/>
    <property type="molecule type" value="Genomic_DNA"/>
</dbReference>
<dbReference type="HAMAP" id="MF_01306_B">
    <property type="entry name" value="Ribosomal_uS4_B"/>
    <property type="match status" value="1"/>
</dbReference>
<proteinExistence type="inferred from homology"/>
<dbReference type="InterPro" id="IPR002942">
    <property type="entry name" value="S4_RNA-bd"/>
</dbReference>
<dbReference type="GO" id="GO:0042274">
    <property type="term" value="P:ribosomal small subunit biogenesis"/>
    <property type="evidence" value="ECO:0007669"/>
    <property type="project" value="TreeGrafter"/>
</dbReference>
<evidence type="ECO:0000259" key="10">
    <source>
        <dbReference type="SMART" id="SM01390"/>
    </source>
</evidence>
<evidence type="ECO:0000256" key="7">
    <source>
        <dbReference type="HAMAP-Rule" id="MF_01306"/>
    </source>
</evidence>
<evidence type="ECO:0000256" key="3">
    <source>
        <dbReference type="ARBA" id="ARBA00022884"/>
    </source>
</evidence>
<dbReference type="Gene3D" id="1.10.1050.10">
    <property type="entry name" value="Ribosomal Protein S4 Delta 41, Chain A, domain 1"/>
    <property type="match status" value="1"/>
</dbReference>
<dbReference type="FunFam" id="3.10.290.10:FF:000001">
    <property type="entry name" value="30S ribosomal protein S4"/>
    <property type="match status" value="1"/>
</dbReference>
<comment type="subunit">
    <text evidence="7">Part of the 30S ribosomal subunit. Contacts protein S5. The interaction surface between S4 and S5 is involved in control of translational fidelity.</text>
</comment>
<dbReference type="PANTHER" id="PTHR11831:SF4">
    <property type="entry name" value="SMALL RIBOSOMAL SUBUNIT PROTEIN US4M"/>
    <property type="match status" value="1"/>
</dbReference>
<reference evidence="11 12" key="1">
    <citation type="journal article" date="2015" name="Nature">
        <title>rRNA introns, odd ribosomes, and small enigmatic genomes across a large radiation of phyla.</title>
        <authorList>
            <person name="Brown C.T."/>
            <person name="Hug L.A."/>
            <person name="Thomas B.C."/>
            <person name="Sharon I."/>
            <person name="Castelle C.J."/>
            <person name="Singh A."/>
            <person name="Wilkins M.J."/>
            <person name="Williams K.H."/>
            <person name="Banfield J.F."/>
        </authorList>
    </citation>
    <scope>NUCLEOTIDE SEQUENCE [LARGE SCALE GENOMIC DNA]</scope>
</reference>
<dbReference type="InterPro" id="IPR001912">
    <property type="entry name" value="Ribosomal_uS4_N"/>
</dbReference>
<evidence type="ECO:0000256" key="2">
    <source>
        <dbReference type="ARBA" id="ARBA00022730"/>
    </source>
</evidence>
<evidence type="ECO:0000313" key="11">
    <source>
        <dbReference type="EMBL" id="KKT57445.1"/>
    </source>
</evidence>
<evidence type="ECO:0000256" key="4">
    <source>
        <dbReference type="ARBA" id="ARBA00022980"/>
    </source>
</evidence>
<dbReference type="PATRIC" id="fig|1618652.3.peg.338"/>
<evidence type="ECO:0000256" key="1">
    <source>
        <dbReference type="ARBA" id="ARBA00007465"/>
    </source>
</evidence>
<protein>
    <recommendedName>
        <fullName evidence="6 7">Small ribosomal subunit protein uS4</fullName>
    </recommendedName>
</protein>
<dbReference type="SMART" id="SM00363">
    <property type="entry name" value="S4"/>
    <property type="match status" value="1"/>
</dbReference>
<accession>A0A0G1IDZ4</accession>
<dbReference type="PROSITE" id="PS50889">
    <property type="entry name" value="S4"/>
    <property type="match status" value="1"/>
</dbReference>
<dbReference type="Pfam" id="PF01479">
    <property type="entry name" value="S4"/>
    <property type="match status" value="1"/>
</dbReference>
<dbReference type="AlphaFoldDB" id="A0A0G1IDZ4"/>
<dbReference type="InterPro" id="IPR036986">
    <property type="entry name" value="S4_RNA-bd_sf"/>
</dbReference>
<comment type="function">
    <text evidence="7">With S5 and S12 plays an important role in translational accuracy.</text>
</comment>
<dbReference type="Pfam" id="PF00163">
    <property type="entry name" value="Ribosomal_S4"/>
    <property type="match status" value="1"/>
</dbReference>
<evidence type="ECO:0000256" key="5">
    <source>
        <dbReference type="ARBA" id="ARBA00023274"/>
    </source>
</evidence>
<dbReference type="GO" id="GO:0006412">
    <property type="term" value="P:translation"/>
    <property type="evidence" value="ECO:0007669"/>
    <property type="project" value="UniProtKB-UniRule"/>
</dbReference>